<keyword evidence="4" id="KW-0274">FAD</keyword>
<proteinExistence type="predicted"/>
<keyword evidence="2" id="KW-0560">Oxidoreductase</keyword>
<dbReference type="SUPFAM" id="SSF51905">
    <property type="entry name" value="FAD/NAD(P)-binding domain"/>
    <property type="match status" value="1"/>
</dbReference>
<dbReference type="PROSITE" id="PS51257">
    <property type="entry name" value="PROKAR_LIPOPROTEIN"/>
    <property type="match status" value="1"/>
</dbReference>
<dbReference type="Gene3D" id="3.90.700.10">
    <property type="entry name" value="Succinate dehydrogenase/fumarate reductase flavoprotein, catalytic domain"/>
    <property type="match status" value="1"/>
</dbReference>
<dbReference type="GO" id="GO:0009061">
    <property type="term" value="P:anaerobic respiration"/>
    <property type="evidence" value="ECO:0007669"/>
    <property type="project" value="TreeGrafter"/>
</dbReference>
<dbReference type="GO" id="GO:0050660">
    <property type="term" value="F:flavin adenine dinucleotide binding"/>
    <property type="evidence" value="ECO:0007669"/>
    <property type="project" value="TreeGrafter"/>
</dbReference>
<dbReference type="SUPFAM" id="SSF46977">
    <property type="entry name" value="Succinate dehydrogenase/fumarate reductase flavoprotein C-terminal domain"/>
    <property type="match status" value="1"/>
</dbReference>
<feature type="binding site" evidence="4">
    <location>
        <begin position="31"/>
        <end position="46"/>
    </location>
    <ligand>
        <name>FAD</name>
        <dbReference type="ChEBI" id="CHEBI:57692"/>
    </ligand>
</feature>
<feature type="binding site" evidence="4">
    <location>
        <position position="373"/>
    </location>
    <ligand>
        <name>substrate</name>
    </ligand>
</feature>
<feature type="binding site" evidence="4">
    <location>
        <position position="339"/>
    </location>
    <ligand>
        <name>substrate</name>
    </ligand>
</feature>
<gene>
    <name evidence="7" type="ORF">IAC53_04770</name>
</gene>
<dbReference type="InterPro" id="IPR027477">
    <property type="entry name" value="Succ_DH/fumarate_Rdtase_cat_sf"/>
</dbReference>
<organism evidence="7 8">
    <name type="scientific">Candidatus Fimenecus excrementigallinarum</name>
    <dbReference type="NCBI Taxonomy" id="2840816"/>
    <lineage>
        <taxon>Bacteria</taxon>
        <taxon>Bacillati</taxon>
        <taxon>Bacillota</taxon>
        <taxon>Clostridia</taxon>
        <taxon>Candidatus Fimenecus</taxon>
    </lineage>
</organism>
<dbReference type="PANTHER" id="PTHR11632:SF71">
    <property type="entry name" value="FUMARATE REDUCTASE FLAVOPROTEIN SUBUNIT"/>
    <property type="match status" value="1"/>
</dbReference>
<feature type="binding site" evidence="4">
    <location>
        <position position="247"/>
    </location>
    <ligand>
        <name>substrate</name>
    </ligand>
</feature>
<feature type="binding site" evidence="4">
    <location>
        <position position="233"/>
    </location>
    <ligand>
        <name>substrate</name>
    </ligand>
</feature>
<dbReference type="Gene3D" id="1.20.58.100">
    <property type="entry name" value="Fumarate reductase/succinate dehydrogenase flavoprotein-like, C-terminal domain"/>
    <property type="match status" value="1"/>
</dbReference>
<dbReference type="Gene3D" id="3.50.50.60">
    <property type="entry name" value="FAD/NAD(P)-binding domain"/>
    <property type="match status" value="1"/>
</dbReference>
<evidence type="ECO:0000256" key="1">
    <source>
        <dbReference type="ARBA" id="ARBA00022630"/>
    </source>
</evidence>
<feature type="binding site" evidence="4">
    <location>
        <begin position="378"/>
        <end position="379"/>
    </location>
    <ligand>
        <name>FAD</name>
        <dbReference type="ChEBI" id="CHEBI:57692"/>
    </ligand>
</feature>
<dbReference type="InterPro" id="IPR030664">
    <property type="entry name" value="SdhA/FrdA/AprA"/>
</dbReference>
<sequence length="544" mass="59182">MKRVLIVGSGISGLACAIETAKAGNNAVLVSPYPSERAQSVMAAGGINAVVQGPDTDDSVELHIRDTLDGGCRIAGEKAVAGLCSAAPDILTWLESLGVVFTRTADGSLARRAFGGQSRKRTAYAGASTGKQIVTALVQETRKWECAGRVTRRLGLQFHSALLDDGVCAGALFYDETQKRLEALYADAVVFATGGQNRLFGKTTGSALCDGYAAGQLFLQGAKLKNLEFIQYHPTTIETPQKRMLITEGARGDGGRLYYMENGKRVYFMEEAFGEKGNLMPRDIVSKYIYDAPGQVYLDIAFLGKQKILENLREVYDLCLQYLGLDVTKESIPVAPSVHFFMGGLAVDARHRTNLRNLYAVGECASMYHGANRLGGNSLLAAVYSGRAAARDIAEADLAACKTDFSGYIRAQREALCARTATKSRFSAVYIQNDLAKIMNDDLGIVRTEEKLRDGIRNLQYYLSIVDKLKYDSEISPYQAYSLRPMLCLGLAVLTCAEARRETRGAHIRTDFPQRAEAFAACTLIDYANGAMHVSYGNEDALCL</sequence>
<evidence type="ECO:0000313" key="8">
    <source>
        <dbReference type="Proteomes" id="UP000824071"/>
    </source>
</evidence>
<dbReference type="PANTHER" id="PTHR11632">
    <property type="entry name" value="SUCCINATE DEHYDROGENASE 2 FLAVOPROTEIN SUBUNIT"/>
    <property type="match status" value="1"/>
</dbReference>
<feature type="active site" description="Proton acceptor" evidence="3">
    <location>
        <position position="282"/>
    </location>
</feature>
<dbReference type="GO" id="GO:0009055">
    <property type="term" value="F:electron transfer activity"/>
    <property type="evidence" value="ECO:0007669"/>
    <property type="project" value="TreeGrafter"/>
</dbReference>
<dbReference type="InterPro" id="IPR015939">
    <property type="entry name" value="Fum_Rdtase/Succ_DH_flav-like_C"/>
</dbReference>
<dbReference type="GO" id="GO:0033765">
    <property type="term" value="F:steroid dehydrogenase activity, acting on the CH-CH group of donors"/>
    <property type="evidence" value="ECO:0007669"/>
    <property type="project" value="UniProtKB-ARBA"/>
</dbReference>
<evidence type="ECO:0000313" key="7">
    <source>
        <dbReference type="EMBL" id="HIU35907.1"/>
    </source>
</evidence>
<dbReference type="InterPro" id="IPR003953">
    <property type="entry name" value="FAD-dep_OxRdtase_2_FAD-bd"/>
</dbReference>
<evidence type="ECO:0000259" key="6">
    <source>
        <dbReference type="Pfam" id="PF02910"/>
    </source>
</evidence>
<dbReference type="GO" id="GO:0000104">
    <property type="term" value="F:succinate dehydrogenase activity"/>
    <property type="evidence" value="ECO:0007669"/>
    <property type="project" value="TreeGrafter"/>
</dbReference>
<comment type="cofactor">
    <cofactor evidence="4">
        <name>FAD</name>
        <dbReference type="ChEBI" id="CHEBI:57692"/>
    </cofactor>
</comment>
<dbReference type="Proteomes" id="UP000824071">
    <property type="component" value="Unassembled WGS sequence"/>
</dbReference>
<reference evidence="7" key="1">
    <citation type="submission" date="2020-10" db="EMBL/GenBank/DDBJ databases">
        <authorList>
            <person name="Gilroy R."/>
        </authorList>
    </citation>
    <scope>NUCLEOTIDE SEQUENCE</scope>
    <source>
        <strain evidence="7">ChiGjej1B1-19959</strain>
    </source>
</reference>
<reference evidence="7" key="2">
    <citation type="journal article" date="2021" name="PeerJ">
        <title>Extensive microbial diversity within the chicken gut microbiome revealed by metagenomics and culture.</title>
        <authorList>
            <person name="Gilroy R."/>
            <person name="Ravi A."/>
            <person name="Getino M."/>
            <person name="Pursley I."/>
            <person name="Horton D.L."/>
            <person name="Alikhan N.F."/>
            <person name="Baker D."/>
            <person name="Gharbi K."/>
            <person name="Hall N."/>
            <person name="Watson M."/>
            <person name="Adriaenssens E.M."/>
            <person name="Foster-Nyarko E."/>
            <person name="Jarju S."/>
            <person name="Secka A."/>
            <person name="Antonio M."/>
            <person name="Oren A."/>
            <person name="Chaudhuri R.R."/>
            <person name="La Ragione R."/>
            <person name="Hildebrand F."/>
            <person name="Pallen M.J."/>
        </authorList>
    </citation>
    <scope>NUCLEOTIDE SEQUENCE</scope>
    <source>
        <strain evidence="7">ChiGjej1B1-19959</strain>
    </source>
</reference>
<keyword evidence="1 4" id="KW-0285">Flavoprotein</keyword>
<feature type="binding site" evidence="4">
    <location>
        <position position="363"/>
    </location>
    <ligand>
        <name>FAD</name>
        <dbReference type="ChEBI" id="CHEBI:57692"/>
    </ligand>
</feature>
<dbReference type="GO" id="GO:0005886">
    <property type="term" value="C:plasma membrane"/>
    <property type="evidence" value="ECO:0007669"/>
    <property type="project" value="TreeGrafter"/>
</dbReference>
<dbReference type="EMBL" id="DVMW01000030">
    <property type="protein sequence ID" value="HIU35907.1"/>
    <property type="molecule type" value="Genomic_DNA"/>
</dbReference>
<name>A0A9D1LEN7_9FIRM</name>
<feature type="domain" description="Fumarate reductase/succinate dehydrogenase flavoprotein-like C-terminal" evidence="6">
    <location>
        <begin position="433"/>
        <end position="536"/>
    </location>
</feature>
<feature type="binding site" evidence="4">
    <location>
        <position position="210"/>
    </location>
    <ligand>
        <name>FAD</name>
        <dbReference type="ChEBI" id="CHEBI:57692"/>
    </ligand>
</feature>
<evidence type="ECO:0000256" key="2">
    <source>
        <dbReference type="ARBA" id="ARBA00023002"/>
    </source>
</evidence>
<dbReference type="SUPFAM" id="SSF56425">
    <property type="entry name" value="Succinate dehydrogenase/fumarate reductase flavoprotein, catalytic domain"/>
    <property type="match status" value="1"/>
</dbReference>
<evidence type="ECO:0000259" key="5">
    <source>
        <dbReference type="Pfam" id="PF00890"/>
    </source>
</evidence>
<comment type="caution">
    <text evidence="7">The sequence shown here is derived from an EMBL/GenBank/DDBJ whole genome shotgun (WGS) entry which is preliminary data.</text>
</comment>
<evidence type="ECO:0000256" key="3">
    <source>
        <dbReference type="PIRSR" id="PIRSR630664-50"/>
    </source>
</evidence>
<evidence type="ECO:0000256" key="4">
    <source>
        <dbReference type="PIRSR" id="PIRSR630664-51"/>
    </source>
</evidence>
<protein>
    <submittedName>
        <fullName evidence="7">FAD-binding protein</fullName>
    </submittedName>
</protein>
<feature type="domain" description="FAD-dependent oxidoreductase 2 FAD-binding" evidence="5">
    <location>
        <begin position="4"/>
        <end position="379"/>
    </location>
</feature>
<dbReference type="InterPro" id="IPR037099">
    <property type="entry name" value="Fum_R/Succ_DH_flav-like_C_sf"/>
</dbReference>
<dbReference type="AlphaFoldDB" id="A0A9D1LEN7"/>
<dbReference type="Pfam" id="PF02910">
    <property type="entry name" value="Succ_DH_flav_C"/>
    <property type="match status" value="1"/>
</dbReference>
<accession>A0A9D1LEN7</accession>
<feature type="binding site" evidence="4">
    <location>
        <begin position="8"/>
        <end position="13"/>
    </location>
    <ligand>
        <name>FAD</name>
        <dbReference type="ChEBI" id="CHEBI:57692"/>
    </ligand>
</feature>
<dbReference type="Pfam" id="PF00890">
    <property type="entry name" value="FAD_binding_2"/>
    <property type="match status" value="1"/>
</dbReference>
<dbReference type="InterPro" id="IPR036188">
    <property type="entry name" value="FAD/NAD-bd_sf"/>
</dbReference>
<dbReference type="PRINTS" id="PR00368">
    <property type="entry name" value="FADPNR"/>
</dbReference>